<dbReference type="Proteomes" id="UP000004946">
    <property type="component" value="Chromosome"/>
</dbReference>
<keyword evidence="6" id="KW-0479">Metal-binding</keyword>
<evidence type="ECO:0000256" key="12">
    <source>
        <dbReference type="SAM" id="MobiDB-lite"/>
    </source>
</evidence>
<feature type="domain" description="SsuA/THI5-like" evidence="13">
    <location>
        <begin position="98"/>
        <end position="310"/>
    </location>
</feature>
<dbReference type="GO" id="GO:0009228">
    <property type="term" value="P:thiamine biosynthetic process"/>
    <property type="evidence" value="ECO:0007669"/>
    <property type="project" value="UniProtKB-KW"/>
</dbReference>
<evidence type="ECO:0000313" key="14">
    <source>
        <dbReference type="EMBL" id="EFT83574.1"/>
    </source>
</evidence>
<dbReference type="PANTHER" id="PTHR31528:SF1">
    <property type="entry name" value="4-AMINO-5-HYDROXYMETHYL-2-METHYLPYRIMIDINE PHOSPHATE SYNTHASE THI11-RELATED"/>
    <property type="match status" value="1"/>
</dbReference>
<accession>E6K193</accession>
<dbReference type="AlphaFoldDB" id="E6K193"/>
<evidence type="ECO:0000256" key="1">
    <source>
        <dbReference type="ARBA" id="ARBA00003469"/>
    </source>
</evidence>
<dbReference type="Pfam" id="PF09084">
    <property type="entry name" value="NMT1"/>
    <property type="match status" value="1"/>
</dbReference>
<comment type="subunit">
    <text evidence="4">Homodimer.</text>
</comment>
<comment type="similarity">
    <text evidence="3">Belongs to the NMT1/THI5 family.</text>
</comment>
<evidence type="ECO:0000256" key="2">
    <source>
        <dbReference type="ARBA" id="ARBA00004948"/>
    </source>
</evidence>
<proteinExistence type="inferred from homology"/>
<evidence type="ECO:0000256" key="11">
    <source>
        <dbReference type="ARBA" id="ARBA00048179"/>
    </source>
</evidence>
<dbReference type="eggNOG" id="COG0715">
    <property type="taxonomic scope" value="Bacteria"/>
</dbReference>
<name>E6K193_PARDN</name>
<evidence type="ECO:0000256" key="6">
    <source>
        <dbReference type="ARBA" id="ARBA00022723"/>
    </source>
</evidence>
<keyword evidence="9" id="KW-0408">Iron</keyword>
<reference evidence="14 15" key="1">
    <citation type="submission" date="2010-12" db="EMBL/GenBank/DDBJ databases">
        <authorList>
            <person name="Muzny D."/>
            <person name="Qin X."/>
            <person name="Buhay C."/>
            <person name="Dugan-Rocha S."/>
            <person name="Ding Y."/>
            <person name="Chen G."/>
            <person name="Hawes A."/>
            <person name="Holder M."/>
            <person name="Jhangiani S."/>
            <person name="Johnson A."/>
            <person name="Khan Z."/>
            <person name="Li Z."/>
            <person name="Liu W."/>
            <person name="Liu X."/>
            <person name="Perez L."/>
            <person name="Shen H."/>
            <person name="Wang Q."/>
            <person name="Watt J."/>
            <person name="Xi L."/>
            <person name="Xin Y."/>
            <person name="Zhou J."/>
            <person name="Deng J."/>
            <person name="Jiang H."/>
            <person name="Liu Y."/>
            <person name="Qu J."/>
            <person name="Song X.-Z."/>
            <person name="Zhang L."/>
            <person name="Villasana D."/>
            <person name="Johnson A."/>
            <person name="Liu J."/>
            <person name="Liyanage D."/>
            <person name="Lorensuhewa L."/>
            <person name="Robinson T."/>
            <person name="Song A."/>
            <person name="Song B.-B."/>
            <person name="Dinh H."/>
            <person name="Thornton R."/>
            <person name="Coyle M."/>
            <person name="Francisco L."/>
            <person name="Jackson L."/>
            <person name="Javaid M."/>
            <person name="Korchina V."/>
            <person name="Kovar C."/>
            <person name="Mata R."/>
            <person name="Mathew T."/>
            <person name="Ngo R."/>
            <person name="Nguyen L."/>
            <person name="Nguyen N."/>
            <person name="Okwuonu G."/>
            <person name="Ongeri F."/>
            <person name="Pham C."/>
            <person name="Simmons D."/>
            <person name="Wilczek-Boney K."/>
            <person name="Hale W."/>
            <person name="Jakkamsetti A."/>
            <person name="Pham P."/>
            <person name="Ruth R."/>
            <person name="San Lucas F."/>
            <person name="Warren J."/>
            <person name="Zhang J."/>
            <person name="Zhao Z."/>
            <person name="Zhou C."/>
            <person name="Zhu D."/>
            <person name="Lee S."/>
            <person name="Bess C."/>
            <person name="Blankenburg K."/>
            <person name="Forbes L."/>
            <person name="Fu Q."/>
            <person name="Gubbala S."/>
            <person name="Hirani K."/>
            <person name="Jayaseelan J.C."/>
            <person name="Lara F."/>
            <person name="Munidasa M."/>
            <person name="Palculict T."/>
            <person name="Patil S."/>
            <person name="Pu L.-L."/>
            <person name="Saada N."/>
            <person name="Tang L."/>
            <person name="Weissenberger G."/>
            <person name="Zhu Y."/>
            <person name="Hemphill L."/>
            <person name="Shang Y."/>
            <person name="Youmans B."/>
            <person name="Ayvaz T."/>
            <person name="Ross M."/>
            <person name="Santibanez J."/>
            <person name="Aqrawi P."/>
            <person name="Gross S."/>
            <person name="Joshi V."/>
            <person name="Fowler G."/>
            <person name="Nazareth L."/>
            <person name="Reid J."/>
            <person name="Worley K."/>
            <person name="Petrosino J."/>
            <person name="Highlander S."/>
            <person name="Gibbs R."/>
        </authorList>
    </citation>
    <scope>NUCLEOTIDE SEQUENCE [LARGE SCALE GENOMIC DNA]</scope>
    <source>
        <strain evidence="14 15">DSM 10105</strain>
    </source>
</reference>
<evidence type="ECO:0000256" key="5">
    <source>
        <dbReference type="ARBA" id="ARBA00022679"/>
    </source>
</evidence>
<feature type="region of interest" description="Disordered" evidence="12">
    <location>
        <begin position="30"/>
        <end position="49"/>
    </location>
</feature>
<evidence type="ECO:0000313" key="15">
    <source>
        <dbReference type="Proteomes" id="UP000004946"/>
    </source>
</evidence>
<dbReference type="InterPro" id="IPR027939">
    <property type="entry name" value="NMT1/THI5"/>
</dbReference>
<keyword evidence="15" id="KW-1185">Reference proteome</keyword>
<evidence type="ECO:0000256" key="9">
    <source>
        <dbReference type="ARBA" id="ARBA00023004"/>
    </source>
</evidence>
<dbReference type="InterPro" id="IPR015168">
    <property type="entry name" value="SsuA/THI5"/>
</dbReference>
<keyword evidence="8" id="KW-0784">Thiamine biosynthesis</keyword>
<dbReference type="SUPFAM" id="SSF53850">
    <property type="entry name" value="Periplasmic binding protein-like II"/>
    <property type="match status" value="1"/>
</dbReference>
<evidence type="ECO:0000259" key="13">
    <source>
        <dbReference type="Pfam" id="PF09084"/>
    </source>
</evidence>
<keyword evidence="7" id="KW-0663">Pyridoxal phosphate</keyword>
<evidence type="ECO:0000256" key="8">
    <source>
        <dbReference type="ARBA" id="ARBA00022977"/>
    </source>
</evidence>
<comment type="caution">
    <text evidence="14">The sequence shown here is derived from an EMBL/GenBank/DDBJ whole genome shotgun (WGS) entry which is preliminary data.</text>
</comment>
<comment type="function">
    <text evidence="1">Responsible for the formation of the pyrimidine heterocycle in the thiamine biosynthesis pathway. Catalyzes the formation of hydroxymethylpyrimidine phosphate (HMP-P) from histidine and pyridoxal phosphate (PLP). The protein uses PLP and the active site histidine to form HMP-P, generating an inactive enzyme. The enzyme can only undergo a single turnover, which suggests it is a suicide enzyme.</text>
</comment>
<dbReference type="EMBL" id="AEON01000001">
    <property type="protein sequence ID" value="EFT83574.1"/>
    <property type="molecule type" value="Genomic_DNA"/>
</dbReference>
<organism evidence="14 15">
    <name type="scientific">Parascardovia denticolens DSM 10105 = JCM 12538</name>
    <dbReference type="NCBI Taxonomy" id="864564"/>
    <lineage>
        <taxon>Bacteria</taxon>
        <taxon>Bacillati</taxon>
        <taxon>Actinomycetota</taxon>
        <taxon>Actinomycetes</taxon>
        <taxon>Bifidobacteriales</taxon>
        <taxon>Bifidobacteriaceae</taxon>
        <taxon>Parascardovia</taxon>
    </lineage>
</organism>
<evidence type="ECO:0000256" key="4">
    <source>
        <dbReference type="ARBA" id="ARBA00011738"/>
    </source>
</evidence>
<comment type="pathway">
    <text evidence="2">Cofactor biosynthesis; thiamine diphosphate biosynthesis.</text>
</comment>
<dbReference type="HOGENOM" id="CLU_028871_6_1_11"/>
<comment type="catalytic activity">
    <reaction evidence="11">
        <text>N(6)-(pyridoxal phosphate)-L-lysyl-[4-amino-5-hydroxymethyl-2-methylpyrimidine phosphate synthase] + L-histidyl-[4-amino-5-hydroxymethyl-2-methylpyrimidine phosphate synthase] + 2 Fe(3+) + 4 H2O = L-lysyl-[4-amino-5-hydroxymethyl-2-methylpyrimidine phosphate synthase] + (2S)-2-amino-5-hydroxy-4-oxopentanoyl-[4-amino-5-hydroxymethyl-2-methylpyrimidine phosphate synthase] + 4-amino-2-methyl-5-(phosphooxymethyl)pyrimidine + 3-oxopropanoate + 2 Fe(2+) + 2 H(+)</text>
        <dbReference type="Rhea" id="RHEA:65756"/>
        <dbReference type="Rhea" id="RHEA-COMP:16892"/>
        <dbReference type="Rhea" id="RHEA-COMP:16893"/>
        <dbReference type="Rhea" id="RHEA-COMP:16894"/>
        <dbReference type="Rhea" id="RHEA-COMP:16895"/>
        <dbReference type="ChEBI" id="CHEBI:15377"/>
        <dbReference type="ChEBI" id="CHEBI:15378"/>
        <dbReference type="ChEBI" id="CHEBI:29033"/>
        <dbReference type="ChEBI" id="CHEBI:29034"/>
        <dbReference type="ChEBI" id="CHEBI:29969"/>
        <dbReference type="ChEBI" id="CHEBI:29979"/>
        <dbReference type="ChEBI" id="CHEBI:33190"/>
        <dbReference type="ChEBI" id="CHEBI:58354"/>
        <dbReference type="ChEBI" id="CHEBI:143915"/>
        <dbReference type="ChEBI" id="CHEBI:157692"/>
    </reaction>
    <physiologicalReaction direction="left-to-right" evidence="11">
        <dbReference type="Rhea" id="RHEA:65757"/>
    </physiologicalReaction>
</comment>
<dbReference type="Gene3D" id="3.40.190.10">
    <property type="entry name" value="Periplasmic binding protein-like II"/>
    <property type="match status" value="2"/>
</dbReference>
<dbReference type="GO" id="GO:0046872">
    <property type="term" value="F:metal ion binding"/>
    <property type="evidence" value="ECO:0007669"/>
    <property type="project" value="UniProtKB-KW"/>
</dbReference>
<feature type="compositionally biased region" description="Polar residues" evidence="12">
    <location>
        <begin position="387"/>
        <end position="401"/>
    </location>
</feature>
<dbReference type="PANTHER" id="PTHR31528">
    <property type="entry name" value="4-AMINO-5-HYDROXYMETHYL-2-METHYLPYRIMIDINE PHOSPHATE SYNTHASE THI11-RELATED"/>
    <property type="match status" value="1"/>
</dbReference>
<evidence type="ECO:0000256" key="10">
    <source>
        <dbReference type="ARBA" id="ARBA00033171"/>
    </source>
</evidence>
<protein>
    <recommendedName>
        <fullName evidence="10">Thiamine pyrimidine synthase</fullName>
    </recommendedName>
</protein>
<gene>
    <name evidence="14" type="ORF">HMPREF0620_0579</name>
</gene>
<evidence type="ECO:0000256" key="3">
    <source>
        <dbReference type="ARBA" id="ARBA00009406"/>
    </source>
</evidence>
<dbReference type="RefSeq" id="WP_006290297.1">
    <property type="nucleotide sequence ID" value="NZ_AP012333.1"/>
</dbReference>
<keyword evidence="5" id="KW-0808">Transferase</keyword>
<dbReference type="GO" id="GO:0016740">
    <property type="term" value="F:transferase activity"/>
    <property type="evidence" value="ECO:0007669"/>
    <property type="project" value="UniProtKB-KW"/>
</dbReference>
<sequence length="411" mass="43931">MARDGEYGMFATIKQRLRSVLLFLSFSSRQSGPSRLAGEVSAPAGSGRGPRPFKTAAVTAVAAISVVGLSACTAPGADQEQASHLTKVTFMMSWAPDTNHIGVFVARDKGYYKKLGLDVTILATSQAGAEQSVSKGGADFALSNMSNVADANIKDGRLSFIMQVQRKPSAIWCSLAANKKIKSPKDFDGKVFATFGGNESDSVVRRMIQHDGGKGQFSKVTVGTSTFNTLSTGKADFGGFYSTWEGVQADMYGPKLNCFTEPAYGVPGNADEIGIISSGPYLSQHPDIARKFILATQEGYLRAYLHPNEAAKILTDSPEGKTAGLKLPFVKRSMQVITAGSYWGNATAYRSASATFGTVDTESAQKYFDFLFESHSYQDAKGRPISSAPQASEQATDTYLTSPEELQAAVK</sequence>
<evidence type="ECO:0000256" key="7">
    <source>
        <dbReference type="ARBA" id="ARBA00022898"/>
    </source>
</evidence>
<feature type="region of interest" description="Disordered" evidence="12">
    <location>
        <begin position="381"/>
        <end position="411"/>
    </location>
</feature>